<dbReference type="InterPro" id="IPR001810">
    <property type="entry name" value="F-box_dom"/>
</dbReference>
<reference evidence="3 4" key="1">
    <citation type="submission" date="2017-09" db="EMBL/GenBank/DDBJ databases">
        <authorList>
            <consortium name="International Durum Wheat Genome Sequencing Consortium (IDWGSC)"/>
            <person name="Milanesi L."/>
        </authorList>
    </citation>
    <scope>NUCLEOTIDE SEQUENCE [LARGE SCALE GENOMIC DNA]</scope>
    <source>
        <strain evidence="4">cv. Svevo</strain>
    </source>
</reference>
<keyword evidence="4" id="KW-1185">Reference proteome</keyword>
<proteinExistence type="predicted"/>
<protein>
    <recommendedName>
        <fullName evidence="2">F-box domain-containing protein</fullName>
    </recommendedName>
</protein>
<dbReference type="SUPFAM" id="SSF81383">
    <property type="entry name" value="F-box domain"/>
    <property type="match status" value="1"/>
</dbReference>
<dbReference type="PANTHER" id="PTHR35546">
    <property type="entry name" value="F-BOX PROTEIN INTERACTION DOMAIN PROTEIN-RELATED"/>
    <property type="match status" value="1"/>
</dbReference>
<sequence>MEGGMSGWGIRHMSHVSDHPFPTPTPQPELRRRRRRHHRRHPSPPPQPTYSSRHPFQAMEKPVEEPMSRLTHDLIAEILSRVPYKSLCICKCVCPAWRDLIADPAHQKKMAQTLAGFFYHINDESTAVPRGFAGVKYADMSAFPWSSVPEIHPRLPLPPDSTDCFVFLEGSCDGLFLACIYMRTPAGATRYMVSNPATSEYIVLPHSGYAGNAYLGFDRAASTEGFHVFEFVEDWSPPDHRGKESMVVTRVRIYSSKTGAWVAMEPKWDIQVSLCFGQPGVFHKGCLHLLTDESGLAIVDAEGLRWRTVPLPILVARSFSGFIGKSAGQLLYIASLDSQGYGSDRSLTISIYVLNVEIYNWDVCHQDDKRMYWKLYKFSNVIPKKKFLKVIGVHPHANLIFIAHSKNEMLAYDLDRHESPVVYHLDHNYHRFMQFCPYVPLLSYLPLDGAIRLAAPN</sequence>
<evidence type="ECO:0000259" key="2">
    <source>
        <dbReference type="SMART" id="SM00256"/>
    </source>
</evidence>
<feature type="compositionally biased region" description="Basic residues" evidence="1">
    <location>
        <begin position="31"/>
        <end position="42"/>
    </location>
</feature>
<dbReference type="InterPro" id="IPR036047">
    <property type="entry name" value="F-box-like_dom_sf"/>
</dbReference>
<feature type="domain" description="F-box" evidence="2">
    <location>
        <begin position="70"/>
        <end position="110"/>
    </location>
</feature>
<dbReference type="Gramene" id="TRITD7Bv1G205320.1">
    <property type="protein sequence ID" value="TRITD7Bv1G205320.1"/>
    <property type="gene ID" value="TRITD7Bv1G205320"/>
</dbReference>
<feature type="region of interest" description="Disordered" evidence="1">
    <location>
        <begin position="1"/>
        <end position="55"/>
    </location>
</feature>
<dbReference type="InterPro" id="IPR055290">
    <property type="entry name" value="At3g26010-like"/>
</dbReference>
<name>A0A9R1AB74_TRITD</name>
<evidence type="ECO:0000313" key="4">
    <source>
        <dbReference type="Proteomes" id="UP000324705"/>
    </source>
</evidence>
<dbReference type="Pfam" id="PF24750">
    <property type="entry name" value="b-prop_At3g26010-like"/>
    <property type="match status" value="1"/>
</dbReference>
<dbReference type="PANTHER" id="PTHR35546:SF126">
    <property type="entry name" value="F-BOX DOMAIN-CONTAINING PROTEIN"/>
    <property type="match status" value="1"/>
</dbReference>
<accession>A0A9R1AB74</accession>
<organism evidence="3 4">
    <name type="scientific">Triticum turgidum subsp. durum</name>
    <name type="common">Durum wheat</name>
    <name type="synonym">Triticum durum</name>
    <dbReference type="NCBI Taxonomy" id="4567"/>
    <lineage>
        <taxon>Eukaryota</taxon>
        <taxon>Viridiplantae</taxon>
        <taxon>Streptophyta</taxon>
        <taxon>Embryophyta</taxon>
        <taxon>Tracheophyta</taxon>
        <taxon>Spermatophyta</taxon>
        <taxon>Magnoliopsida</taxon>
        <taxon>Liliopsida</taxon>
        <taxon>Poales</taxon>
        <taxon>Poaceae</taxon>
        <taxon>BOP clade</taxon>
        <taxon>Pooideae</taxon>
        <taxon>Triticodae</taxon>
        <taxon>Triticeae</taxon>
        <taxon>Triticinae</taxon>
        <taxon>Triticum</taxon>
    </lineage>
</organism>
<evidence type="ECO:0000256" key="1">
    <source>
        <dbReference type="SAM" id="MobiDB-lite"/>
    </source>
</evidence>
<dbReference type="EMBL" id="LT934124">
    <property type="protein sequence ID" value="VAI92521.1"/>
    <property type="molecule type" value="Genomic_DNA"/>
</dbReference>
<dbReference type="Gene3D" id="1.20.1280.50">
    <property type="match status" value="1"/>
</dbReference>
<dbReference type="SMART" id="SM00256">
    <property type="entry name" value="FBOX"/>
    <property type="match status" value="1"/>
</dbReference>
<dbReference type="Proteomes" id="UP000324705">
    <property type="component" value="Chromosome 7B"/>
</dbReference>
<dbReference type="InterPro" id="IPR056592">
    <property type="entry name" value="Beta-prop_At3g26010-like"/>
</dbReference>
<dbReference type="Pfam" id="PF00646">
    <property type="entry name" value="F-box"/>
    <property type="match status" value="1"/>
</dbReference>
<gene>
    <name evidence="3" type="ORF">TRITD_7Bv1G205320</name>
</gene>
<dbReference type="AlphaFoldDB" id="A0A9R1AB74"/>
<evidence type="ECO:0000313" key="3">
    <source>
        <dbReference type="EMBL" id="VAI92521.1"/>
    </source>
</evidence>